<gene>
    <name evidence="8" type="ORF">AB5J52_46315</name>
</gene>
<dbReference type="InterPro" id="IPR036259">
    <property type="entry name" value="MFS_trans_sf"/>
</dbReference>
<feature type="transmembrane region" description="Helical" evidence="6">
    <location>
        <begin position="172"/>
        <end position="189"/>
    </location>
</feature>
<feature type="transmembrane region" description="Helical" evidence="6">
    <location>
        <begin position="110"/>
        <end position="135"/>
    </location>
</feature>
<dbReference type="PROSITE" id="PS50850">
    <property type="entry name" value="MFS"/>
    <property type="match status" value="1"/>
</dbReference>
<dbReference type="AlphaFoldDB" id="A0AB39R2X4"/>
<evidence type="ECO:0000256" key="2">
    <source>
        <dbReference type="ARBA" id="ARBA00022692"/>
    </source>
</evidence>
<dbReference type="CDD" id="cd17321">
    <property type="entry name" value="MFS_MMR_MDR_like"/>
    <property type="match status" value="1"/>
</dbReference>
<keyword evidence="2 6" id="KW-0812">Transmembrane</keyword>
<evidence type="ECO:0000256" key="1">
    <source>
        <dbReference type="ARBA" id="ARBA00004651"/>
    </source>
</evidence>
<dbReference type="SUPFAM" id="SSF103473">
    <property type="entry name" value="MFS general substrate transporter"/>
    <property type="match status" value="1"/>
</dbReference>
<dbReference type="Gene3D" id="1.20.1250.20">
    <property type="entry name" value="MFS general substrate transporter like domains"/>
    <property type="match status" value="1"/>
</dbReference>
<feature type="transmembrane region" description="Helical" evidence="6">
    <location>
        <begin position="371"/>
        <end position="390"/>
    </location>
</feature>
<dbReference type="EMBL" id="CP163441">
    <property type="protein sequence ID" value="XDQ49096.1"/>
    <property type="molecule type" value="Genomic_DNA"/>
</dbReference>
<evidence type="ECO:0000256" key="3">
    <source>
        <dbReference type="ARBA" id="ARBA00022989"/>
    </source>
</evidence>
<keyword evidence="3 6" id="KW-1133">Transmembrane helix</keyword>
<proteinExistence type="predicted"/>
<feature type="domain" description="Major facilitator superfamily (MFS) profile" evidence="7">
    <location>
        <begin position="13"/>
        <end position="462"/>
    </location>
</feature>
<keyword evidence="4 6" id="KW-0472">Membrane</keyword>
<evidence type="ECO:0000313" key="8">
    <source>
        <dbReference type="EMBL" id="XDQ49096.1"/>
    </source>
</evidence>
<feature type="transmembrane region" description="Helical" evidence="6">
    <location>
        <begin position="234"/>
        <end position="251"/>
    </location>
</feature>
<evidence type="ECO:0000256" key="4">
    <source>
        <dbReference type="ARBA" id="ARBA00023136"/>
    </source>
</evidence>
<feature type="transmembrane region" description="Helical" evidence="6">
    <location>
        <begin position="147"/>
        <end position="166"/>
    </location>
</feature>
<feature type="transmembrane region" description="Helical" evidence="6">
    <location>
        <begin position="411"/>
        <end position="430"/>
    </location>
</feature>
<dbReference type="GO" id="GO:0046677">
    <property type="term" value="P:response to antibiotic"/>
    <property type="evidence" value="ECO:0007669"/>
    <property type="project" value="UniProtKB-KW"/>
</dbReference>
<sequence>MNPSIWFSKQRVASTVILLAVFMTNLDLWIVNVALPAMGSSFASAPGRAATLGSLSWVLNAYAIALAALLVVAGRMGDRIGQRPVFLSGVTVFTLSSLACALAPDLWTLVAARALQAVGAAAQLPTSLALLLASVPTEHRTRATRNWAAVGGLAAAAGPVAGGLLVQVDWRWVFVINIPIGIATVAAGLRVLPSTARREQGRLPDLQGALLITLAIAALSGALVQAPAWGWLDGRILLLLALALVGAAVFIRRSLRHSHPLFELPLLRLPQFGAASAGTFVFGIAFAIMLLSNVLWCQEIWHWSALRTGVAMVPGPALVPVVTLLTARAAQRLGHGPLVTTGGLLFAAAMLWRACFASLDADYWLDLLPSQVLGGVGVGLTLGTLVAAGVSSLPGHRAATGSALVNSVRQMSATVGVALLVAIVGTHVGPAQRQDFRTAWLVAAALTVATAVVGMRITRTSTRIREAIVPAAPATPVSEPR</sequence>
<dbReference type="GO" id="GO:0005886">
    <property type="term" value="C:plasma membrane"/>
    <property type="evidence" value="ECO:0007669"/>
    <property type="project" value="UniProtKB-SubCell"/>
</dbReference>
<evidence type="ECO:0000259" key="7">
    <source>
        <dbReference type="PROSITE" id="PS50850"/>
    </source>
</evidence>
<feature type="transmembrane region" description="Helical" evidence="6">
    <location>
        <begin position="436"/>
        <end position="455"/>
    </location>
</feature>
<dbReference type="InterPro" id="IPR020846">
    <property type="entry name" value="MFS_dom"/>
</dbReference>
<feature type="transmembrane region" description="Helical" evidence="6">
    <location>
        <begin position="12"/>
        <end position="35"/>
    </location>
</feature>
<comment type="subcellular location">
    <subcellularLocation>
        <location evidence="1">Cell membrane</location>
        <topology evidence="1">Multi-pass membrane protein</topology>
    </subcellularLocation>
</comment>
<dbReference type="PANTHER" id="PTHR42718:SF48">
    <property type="entry name" value="CONSERVED TWO-DOMAIN MEMBRANE PROTEIN-RELATED"/>
    <property type="match status" value="1"/>
</dbReference>
<accession>A0AB39R2X4</accession>
<dbReference type="Gene3D" id="1.20.1720.10">
    <property type="entry name" value="Multidrug resistance protein D"/>
    <property type="match status" value="1"/>
</dbReference>
<dbReference type="RefSeq" id="WP_369227756.1">
    <property type="nucleotide sequence ID" value="NZ_CP163441.1"/>
</dbReference>
<reference evidence="8" key="1">
    <citation type="submission" date="2024-07" db="EMBL/GenBank/DDBJ databases">
        <authorList>
            <person name="Yu S.T."/>
        </authorList>
    </citation>
    <scope>NUCLEOTIDE SEQUENCE</scope>
    <source>
        <strain evidence="8">R39</strain>
    </source>
</reference>
<dbReference type="Pfam" id="PF07690">
    <property type="entry name" value="MFS_1"/>
    <property type="match status" value="1"/>
</dbReference>
<dbReference type="InterPro" id="IPR011701">
    <property type="entry name" value="MFS"/>
</dbReference>
<evidence type="ECO:0000256" key="6">
    <source>
        <dbReference type="SAM" id="Phobius"/>
    </source>
</evidence>
<dbReference type="GO" id="GO:0022857">
    <property type="term" value="F:transmembrane transporter activity"/>
    <property type="evidence" value="ECO:0007669"/>
    <property type="project" value="InterPro"/>
</dbReference>
<feature type="transmembrane region" description="Helical" evidence="6">
    <location>
        <begin position="272"/>
        <end position="296"/>
    </location>
</feature>
<keyword evidence="5" id="KW-0046">Antibiotic resistance</keyword>
<feature type="transmembrane region" description="Helical" evidence="6">
    <location>
        <begin position="209"/>
        <end position="228"/>
    </location>
</feature>
<dbReference type="PANTHER" id="PTHR42718">
    <property type="entry name" value="MAJOR FACILITATOR SUPERFAMILY MULTIDRUG TRANSPORTER MFSC"/>
    <property type="match status" value="1"/>
</dbReference>
<evidence type="ECO:0000256" key="5">
    <source>
        <dbReference type="ARBA" id="ARBA00023251"/>
    </source>
</evidence>
<feature type="transmembrane region" description="Helical" evidence="6">
    <location>
        <begin position="338"/>
        <end position="359"/>
    </location>
</feature>
<feature type="transmembrane region" description="Helical" evidence="6">
    <location>
        <begin position="85"/>
        <end position="104"/>
    </location>
</feature>
<feature type="transmembrane region" description="Helical" evidence="6">
    <location>
        <begin position="55"/>
        <end position="73"/>
    </location>
</feature>
<feature type="transmembrane region" description="Helical" evidence="6">
    <location>
        <begin position="308"/>
        <end position="326"/>
    </location>
</feature>
<organism evidence="8">
    <name type="scientific">Streptomyces sp. R39</name>
    <dbReference type="NCBI Taxonomy" id="3238631"/>
    <lineage>
        <taxon>Bacteria</taxon>
        <taxon>Bacillati</taxon>
        <taxon>Actinomycetota</taxon>
        <taxon>Actinomycetes</taxon>
        <taxon>Kitasatosporales</taxon>
        <taxon>Streptomycetaceae</taxon>
        <taxon>Streptomyces</taxon>
    </lineage>
</organism>
<name>A0AB39R2X4_9ACTN</name>
<protein>
    <submittedName>
        <fullName evidence="8">MFS transporter</fullName>
    </submittedName>
</protein>